<gene>
    <name evidence="1" type="ORF">HYY65_00475</name>
</gene>
<name>A0A932LYN6_UNCTE</name>
<sequence>MNRKFIDCRAFPSEKQCTLAIAGTEEEVLTVAVRHAVQEHGHENTAELREQIRSMLKDE</sequence>
<comment type="caution">
    <text evidence="1">The sequence shown here is derived from an EMBL/GenBank/DDBJ whole genome shotgun (WGS) entry which is preliminary data.</text>
</comment>
<dbReference type="AlphaFoldDB" id="A0A932LYN6"/>
<dbReference type="Pfam" id="PF06348">
    <property type="entry name" value="DUF1059"/>
    <property type="match status" value="1"/>
</dbReference>
<accession>A0A932LYN6</accession>
<protein>
    <submittedName>
        <fullName evidence="1">DUF1059 domain-containing protein</fullName>
    </submittedName>
</protein>
<dbReference type="InterPro" id="IPR009409">
    <property type="entry name" value="DUF1059"/>
</dbReference>
<dbReference type="EMBL" id="JACPSX010000007">
    <property type="protein sequence ID" value="MBI3013552.1"/>
    <property type="molecule type" value="Genomic_DNA"/>
</dbReference>
<reference evidence="1" key="1">
    <citation type="submission" date="2020-07" db="EMBL/GenBank/DDBJ databases">
        <title>Huge and variable diversity of episymbiotic CPR bacteria and DPANN archaea in groundwater ecosystems.</title>
        <authorList>
            <person name="He C.Y."/>
            <person name="Keren R."/>
            <person name="Whittaker M."/>
            <person name="Farag I.F."/>
            <person name="Doudna J."/>
            <person name="Cate J.H.D."/>
            <person name="Banfield J.F."/>
        </authorList>
    </citation>
    <scope>NUCLEOTIDE SEQUENCE</scope>
    <source>
        <strain evidence="1">NC_groundwater_717_Ag_S-0.2um_59_8</strain>
    </source>
</reference>
<dbReference type="Proteomes" id="UP000741360">
    <property type="component" value="Unassembled WGS sequence"/>
</dbReference>
<organism evidence="1 2">
    <name type="scientific">Tectimicrobiota bacterium</name>
    <dbReference type="NCBI Taxonomy" id="2528274"/>
    <lineage>
        <taxon>Bacteria</taxon>
        <taxon>Pseudomonadati</taxon>
        <taxon>Nitrospinota/Tectimicrobiota group</taxon>
        <taxon>Candidatus Tectimicrobiota</taxon>
    </lineage>
</organism>
<proteinExistence type="predicted"/>
<evidence type="ECO:0000313" key="1">
    <source>
        <dbReference type="EMBL" id="MBI3013552.1"/>
    </source>
</evidence>
<evidence type="ECO:0000313" key="2">
    <source>
        <dbReference type="Proteomes" id="UP000741360"/>
    </source>
</evidence>